<keyword evidence="1" id="KW-0472">Membrane</keyword>
<feature type="transmembrane region" description="Helical" evidence="1">
    <location>
        <begin position="52"/>
        <end position="73"/>
    </location>
</feature>
<evidence type="ECO:0000313" key="3">
    <source>
        <dbReference type="Proteomes" id="UP000216147"/>
    </source>
</evidence>
<feature type="transmembrane region" description="Helical" evidence="1">
    <location>
        <begin position="100"/>
        <end position="122"/>
    </location>
</feature>
<dbReference type="Proteomes" id="UP000216147">
    <property type="component" value="Unassembled WGS sequence"/>
</dbReference>
<feature type="transmembrane region" description="Helical" evidence="1">
    <location>
        <begin position="20"/>
        <end position="40"/>
    </location>
</feature>
<feature type="transmembrane region" description="Helical" evidence="1">
    <location>
        <begin position="201"/>
        <end position="221"/>
    </location>
</feature>
<dbReference type="AlphaFoldDB" id="A0A258HFK6"/>
<feature type="transmembrane region" description="Helical" evidence="1">
    <location>
        <begin position="134"/>
        <end position="151"/>
    </location>
</feature>
<evidence type="ECO:0000256" key="1">
    <source>
        <dbReference type="SAM" id="Phobius"/>
    </source>
</evidence>
<gene>
    <name evidence="2" type="ORF">B7Y86_12825</name>
</gene>
<name>A0A258HFK6_9CAUL</name>
<evidence type="ECO:0000313" key="2">
    <source>
        <dbReference type="EMBL" id="OYX55539.1"/>
    </source>
</evidence>
<accession>A0A258HFK6</accession>
<keyword evidence="1" id="KW-0812">Transmembrane</keyword>
<keyword evidence="1" id="KW-1133">Transmembrane helix</keyword>
<proteinExistence type="predicted"/>
<dbReference type="EMBL" id="NCEQ01000013">
    <property type="protein sequence ID" value="OYX55539.1"/>
    <property type="molecule type" value="Genomic_DNA"/>
</dbReference>
<comment type="caution">
    <text evidence="2">The sequence shown here is derived from an EMBL/GenBank/DDBJ whole genome shotgun (WGS) entry which is preliminary data.</text>
</comment>
<reference evidence="2 3" key="1">
    <citation type="submission" date="2017-03" db="EMBL/GenBank/DDBJ databases">
        <title>Lifting the veil on microbial sulfur biogeochemistry in mining wastewaters.</title>
        <authorList>
            <person name="Kantor R.S."/>
            <person name="Colenbrander Nelson T."/>
            <person name="Marshall S."/>
            <person name="Bennett D."/>
            <person name="Apte S."/>
            <person name="Camacho D."/>
            <person name="Thomas B.C."/>
            <person name="Warren L.A."/>
            <person name="Banfield J.F."/>
        </authorList>
    </citation>
    <scope>NUCLEOTIDE SEQUENCE [LARGE SCALE GENOMIC DNA]</scope>
    <source>
        <strain evidence="2">32-68-21</strain>
    </source>
</reference>
<protein>
    <submittedName>
        <fullName evidence="2">Uncharacterized protein</fullName>
    </submittedName>
</protein>
<organism evidence="2 3">
    <name type="scientific">Brevundimonas subvibrioides</name>
    <dbReference type="NCBI Taxonomy" id="74313"/>
    <lineage>
        <taxon>Bacteria</taxon>
        <taxon>Pseudomonadati</taxon>
        <taxon>Pseudomonadota</taxon>
        <taxon>Alphaproteobacteria</taxon>
        <taxon>Caulobacterales</taxon>
        <taxon>Caulobacteraceae</taxon>
        <taxon>Brevundimonas</taxon>
    </lineage>
</organism>
<feature type="transmembrane region" description="Helical" evidence="1">
    <location>
        <begin position="172"/>
        <end position="195"/>
    </location>
</feature>
<sequence>MAAMDDREMRKEARARRKKFASALATIVLGAMMSGFGFVMGSQRTGDAATGWGVLAGAGIGLALGGAILAWILRPGANGWRIETEPLKRDRLQAQRVRQLWIFPIVTLALLVLSTIDMQAILAGEGSFRDFIGVSLPVLYAWIVASITMGWDHQSRTNKRFLEDELTGVLRARAIGAAFVVLMFGATIAFVLGLWRPEMGIAALPFVLAGAGATAGIRFAWLDREFGKDG</sequence>